<dbReference type="Pfam" id="PF01555">
    <property type="entry name" value="N6_N4_Mtase"/>
    <property type="match status" value="1"/>
</dbReference>
<comment type="similarity">
    <text evidence="1 4">Belongs to the N(4)/N(6)-methyltransferase family.</text>
</comment>
<dbReference type="InterPro" id="IPR029063">
    <property type="entry name" value="SAM-dependent_MTases_sf"/>
</dbReference>
<dbReference type="InterPro" id="IPR002941">
    <property type="entry name" value="DNA_methylase_N4/N6"/>
</dbReference>
<dbReference type="Proteomes" id="UP000230132">
    <property type="component" value="Unassembled WGS sequence"/>
</dbReference>
<gene>
    <name evidence="6" type="ORF">COU05_02505</name>
</gene>
<evidence type="ECO:0000256" key="4">
    <source>
        <dbReference type="RuleBase" id="RU362026"/>
    </source>
</evidence>
<name>A0A2H0UU29_9BACT</name>
<reference evidence="7" key="1">
    <citation type="submission" date="2017-09" db="EMBL/GenBank/DDBJ databases">
        <title>Depth-based differentiation of microbial function through sediment-hosted aquifers and enrichment of novel symbionts in the deep terrestrial subsurface.</title>
        <authorList>
            <person name="Probst A.J."/>
            <person name="Ladd B."/>
            <person name="Jarett J.K."/>
            <person name="Geller-Mcgrath D.E."/>
            <person name="Sieber C.M.K."/>
            <person name="Emerson J.B."/>
            <person name="Anantharaman K."/>
            <person name="Thomas B.C."/>
            <person name="Malmstrom R."/>
            <person name="Stieglmeier M."/>
            <person name="Klingl A."/>
            <person name="Woyke T."/>
            <person name="Ryan C.M."/>
            <person name="Banfield J.F."/>
        </authorList>
    </citation>
    <scope>NUCLEOTIDE SEQUENCE [LARGE SCALE GENOMIC DNA]</scope>
</reference>
<dbReference type="GO" id="GO:0008170">
    <property type="term" value="F:N-methyltransferase activity"/>
    <property type="evidence" value="ECO:0007669"/>
    <property type="project" value="InterPro"/>
</dbReference>
<evidence type="ECO:0000256" key="1">
    <source>
        <dbReference type="ARBA" id="ARBA00006594"/>
    </source>
</evidence>
<feature type="domain" description="DNA methylase N-4/N-6" evidence="5">
    <location>
        <begin position="42"/>
        <end position="265"/>
    </location>
</feature>
<dbReference type="PANTHER" id="PTHR13370:SF3">
    <property type="entry name" value="TRNA (GUANINE(10)-N2)-METHYLTRANSFERASE HOMOLOG"/>
    <property type="match status" value="1"/>
</dbReference>
<dbReference type="PRINTS" id="PR00508">
    <property type="entry name" value="S21N4MTFRASE"/>
</dbReference>
<sequence>MVALKKKILDSVKDKPYFSKDNFVLYKNDSLKFLEQLPESSIDMIFADPPYFLSSGSFTCQNGKMVSVKKGDWDLSNGLKRDFEFHLEWTKACHRVLKPGGTIWVSGTYHSIYQCGFALQINKFHILNDIAWFKPNASPNLSCRFFTASHETLIWARKDKKGKHKFNYDLIKNSDWPDDFIKKPNLQMRSVWAIYPPKKEEKNFGKHPTQKPIDLLVRIILASTDKNDVVLDPFTGSSTTGLASVLNNRKFIGIDTEKNYLDLSIKRFDELVKKTRQ</sequence>
<evidence type="ECO:0000256" key="2">
    <source>
        <dbReference type="ARBA" id="ARBA00022603"/>
    </source>
</evidence>
<comment type="caution">
    <text evidence="6">The sequence shown here is derived from an EMBL/GenBank/DDBJ whole genome shotgun (WGS) entry which is preliminary data.</text>
</comment>
<accession>A0A2H0UU29</accession>
<dbReference type="EMBL" id="PFAX01000029">
    <property type="protein sequence ID" value="PIR90264.1"/>
    <property type="molecule type" value="Genomic_DNA"/>
</dbReference>
<dbReference type="GO" id="GO:0009007">
    <property type="term" value="F:site-specific DNA-methyltransferase (adenine-specific) activity"/>
    <property type="evidence" value="ECO:0007669"/>
    <property type="project" value="TreeGrafter"/>
</dbReference>
<dbReference type="GO" id="GO:0032259">
    <property type="term" value="P:methylation"/>
    <property type="evidence" value="ECO:0007669"/>
    <property type="project" value="UniProtKB-KW"/>
</dbReference>
<keyword evidence="2 6" id="KW-0489">Methyltransferase</keyword>
<dbReference type="GO" id="GO:0003677">
    <property type="term" value="F:DNA binding"/>
    <property type="evidence" value="ECO:0007669"/>
    <property type="project" value="InterPro"/>
</dbReference>
<dbReference type="InterPro" id="IPR002052">
    <property type="entry name" value="DNA_methylase_N6_adenine_CS"/>
</dbReference>
<dbReference type="EC" id="2.1.1.-" evidence="4"/>
<evidence type="ECO:0000256" key="3">
    <source>
        <dbReference type="ARBA" id="ARBA00022679"/>
    </source>
</evidence>
<evidence type="ECO:0000313" key="7">
    <source>
        <dbReference type="Proteomes" id="UP000230132"/>
    </source>
</evidence>
<dbReference type="PANTHER" id="PTHR13370">
    <property type="entry name" value="RNA METHYLASE-RELATED"/>
    <property type="match status" value="1"/>
</dbReference>
<dbReference type="SUPFAM" id="SSF53335">
    <property type="entry name" value="S-adenosyl-L-methionine-dependent methyltransferases"/>
    <property type="match status" value="1"/>
</dbReference>
<organism evidence="6 7">
    <name type="scientific">bacterium (Candidatus Gribaldobacteria) CG10_big_fil_rev_8_21_14_0_10_37_21</name>
    <dbReference type="NCBI Taxonomy" id="2014275"/>
    <lineage>
        <taxon>Bacteria</taxon>
        <taxon>Candidatus Gribaldobacteria</taxon>
    </lineage>
</organism>
<evidence type="ECO:0000259" key="5">
    <source>
        <dbReference type="Pfam" id="PF01555"/>
    </source>
</evidence>
<dbReference type="PROSITE" id="PS00092">
    <property type="entry name" value="N6_MTASE"/>
    <property type="match status" value="1"/>
</dbReference>
<evidence type="ECO:0000313" key="6">
    <source>
        <dbReference type="EMBL" id="PIR90264.1"/>
    </source>
</evidence>
<dbReference type="GO" id="GO:0005737">
    <property type="term" value="C:cytoplasm"/>
    <property type="evidence" value="ECO:0007669"/>
    <property type="project" value="TreeGrafter"/>
</dbReference>
<protein>
    <recommendedName>
        <fullName evidence="4">Methyltransferase</fullName>
        <ecNumber evidence="4">2.1.1.-</ecNumber>
    </recommendedName>
</protein>
<dbReference type="AlphaFoldDB" id="A0A2H0UU29"/>
<dbReference type="Gene3D" id="3.40.50.150">
    <property type="entry name" value="Vaccinia Virus protein VP39"/>
    <property type="match status" value="1"/>
</dbReference>
<dbReference type="InterPro" id="IPR001091">
    <property type="entry name" value="RM_Methyltransferase"/>
</dbReference>
<proteinExistence type="inferred from homology"/>
<keyword evidence="3 6" id="KW-0808">Transferase</keyword>